<dbReference type="EMBL" id="JAXOVC010000008">
    <property type="protein sequence ID" value="KAK4498167.1"/>
    <property type="molecule type" value="Genomic_DNA"/>
</dbReference>
<dbReference type="InterPro" id="IPR007497">
    <property type="entry name" value="SIMPL/DUF541"/>
</dbReference>
<dbReference type="Pfam" id="PF04402">
    <property type="entry name" value="SIMPL"/>
    <property type="match status" value="1"/>
</dbReference>
<evidence type="ECO:0000313" key="3">
    <source>
        <dbReference type="Proteomes" id="UP001305779"/>
    </source>
</evidence>
<proteinExistence type="predicted"/>
<evidence type="ECO:0008006" key="4">
    <source>
        <dbReference type="Google" id="ProtNLM"/>
    </source>
</evidence>
<accession>A0ABR0E9Q2</accession>
<dbReference type="Gene3D" id="3.30.70.2970">
    <property type="entry name" value="Protein of unknown function (DUF541), domain 2"/>
    <property type="match status" value="1"/>
</dbReference>
<evidence type="ECO:0000256" key="1">
    <source>
        <dbReference type="SAM" id="MobiDB-lite"/>
    </source>
</evidence>
<dbReference type="Proteomes" id="UP001305779">
    <property type="component" value="Unassembled WGS sequence"/>
</dbReference>
<reference evidence="2 3" key="1">
    <citation type="journal article" date="2023" name="G3 (Bethesda)">
        <title>A chromosome-level genome assembly of Zasmidium syzygii isolated from banana leaves.</title>
        <authorList>
            <person name="van Westerhoven A.C."/>
            <person name="Mehrabi R."/>
            <person name="Talebi R."/>
            <person name="Steentjes M.B.F."/>
            <person name="Corcolon B."/>
            <person name="Chong P.A."/>
            <person name="Kema G.H.J."/>
            <person name="Seidl M.F."/>
        </authorList>
    </citation>
    <scope>NUCLEOTIDE SEQUENCE [LARGE SCALE GENOMIC DNA]</scope>
    <source>
        <strain evidence="2 3">P124</strain>
    </source>
</reference>
<sequence>MATDKFEITLRGEANVSLPAERAVLGIDVSATDVDKQTAFDAAVSTVKSVEALLRKLSPQNTSPESKLNAAVDNWTRTSLSETSQLPYDHHTGKSRPPRQYTSSVTFEARFQRFEAIAGVIQDLGAISNVKTEPLEWVLQAKTKDENRSALRVEAAKNAHQKALEYAQALGYQKVVPFQLSEGQTHARSGYSKAPIHDFDDDDDETSEQNMADGEEGGASVGGDKFRYQPENVKMSSAVSASFYAL</sequence>
<organism evidence="2 3">
    <name type="scientific">Zasmidium cellare</name>
    <name type="common">Wine cellar mold</name>
    <name type="synonym">Racodium cellare</name>
    <dbReference type="NCBI Taxonomy" id="395010"/>
    <lineage>
        <taxon>Eukaryota</taxon>
        <taxon>Fungi</taxon>
        <taxon>Dikarya</taxon>
        <taxon>Ascomycota</taxon>
        <taxon>Pezizomycotina</taxon>
        <taxon>Dothideomycetes</taxon>
        <taxon>Dothideomycetidae</taxon>
        <taxon>Mycosphaerellales</taxon>
        <taxon>Mycosphaerellaceae</taxon>
        <taxon>Zasmidium</taxon>
    </lineage>
</organism>
<name>A0ABR0E9Q2_ZASCE</name>
<comment type="caution">
    <text evidence="2">The sequence shown here is derived from an EMBL/GenBank/DDBJ whole genome shotgun (WGS) entry which is preliminary data.</text>
</comment>
<evidence type="ECO:0000313" key="2">
    <source>
        <dbReference type="EMBL" id="KAK4498167.1"/>
    </source>
</evidence>
<feature type="region of interest" description="Disordered" evidence="1">
    <location>
        <begin position="82"/>
        <end position="101"/>
    </location>
</feature>
<dbReference type="Gene3D" id="3.30.110.170">
    <property type="entry name" value="Protein of unknown function (DUF541), domain 1"/>
    <property type="match status" value="1"/>
</dbReference>
<protein>
    <recommendedName>
        <fullName evidence="4">SIMPL domain-containing protein</fullName>
    </recommendedName>
</protein>
<feature type="region of interest" description="Disordered" evidence="1">
    <location>
        <begin position="186"/>
        <end position="227"/>
    </location>
</feature>
<gene>
    <name evidence="2" type="ORF">PRZ48_010824</name>
</gene>
<keyword evidence="3" id="KW-1185">Reference proteome</keyword>